<dbReference type="HAMAP" id="MF_01464_B">
    <property type="entry name" value="SecF_B"/>
    <property type="match status" value="1"/>
</dbReference>
<dbReference type="RefSeq" id="WP_188894064.1">
    <property type="nucleotide sequence ID" value="NZ_BMMZ01000002.1"/>
</dbReference>
<keyword evidence="13" id="KW-1185">Reference proteome</keyword>
<keyword evidence="2 9" id="KW-0813">Transport</keyword>
<evidence type="ECO:0000256" key="10">
    <source>
        <dbReference type="SAM" id="MobiDB-lite"/>
    </source>
</evidence>
<evidence type="ECO:0000256" key="6">
    <source>
        <dbReference type="ARBA" id="ARBA00022989"/>
    </source>
</evidence>
<dbReference type="GO" id="GO:0006605">
    <property type="term" value="P:protein targeting"/>
    <property type="evidence" value="ECO:0007669"/>
    <property type="project" value="UniProtKB-UniRule"/>
</dbReference>
<evidence type="ECO:0000256" key="7">
    <source>
        <dbReference type="ARBA" id="ARBA00023010"/>
    </source>
</evidence>
<dbReference type="NCBIfam" id="TIGR00916">
    <property type="entry name" value="2A0604s01"/>
    <property type="match status" value="1"/>
</dbReference>
<dbReference type="EMBL" id="BMMZ01000002">
    <property type="protein sequence ID" value="GGL53494.1"/>
    <property type="molecule type" value="Genomic_DNA"/>
</dbReference>
<reference evidence="12" key="2">
    <citation type="submission" date="2020-09" db="EMBL/GenBank/DDBJ databases">
        <authorList>
            <person name="Sun Q."/>
            <person name="Zhou Y."/>
        </authorList>
    </citation>
    <scope>NUCLEOTIDE SEQUENCE</scope>
    <source>
        <strain evidence="12">CGMCC 4.7306</strain>
    </source>
</reference>
<proteinExistence type="inferred from homology"/>
<dbReference type="GO" id="GO:0005886">
    <property type="term" value="C:plasma membrane"/>
    <property type="evidence" value="ECO:0007669"/>
    <property type="project" value="UniProtKB-SubCell"/>
</dbReference>
<dbReference type="GO" id="GO:0043952">
    <property type="term" value="P:protein transport by the Sec complex"/>
    <property type="evidence" value="ECO:0007669"/>
    <property type="project" value="UniProtKB-UniRule"/>
</dbReference>
<dbReference type="GO" id="GO:0015450">
    <property type="term" value="F:protein-transporting ATPase activity"/>
    <property type="evidence" value="ECO:0007669"/>
    <property type="project" value="InterPro"/>
</dbReference>
<reference evidence="12" key="1">
    <citation type="journal article" date="2014" name="Int. J. Syst. Evol. Microbiol.">
        <title>Complete genome sequence of Corynebacterium casei LMG S-19264T (=DSM 44701T), isolated from a smear-ripened cheese.</title>
        <authorList>
            <consortium name="US DOE Joint Genome Institute (JGI-PGF)"/>
            <person name="Walter F."/>
            <person name="Albersmeier A."/>
            <person name="Kalinowski J."/>
            <person name="Ruckert C."/>
        </authorList>
    </citation>
    <scope>NUCLEOTIDE SEQUENCE</scope>
    <source>
        <strain evidence="12">CGMCC 4.7306</strain>
    </source>
</reference>
<accession>A0A917S2Q3</accession>
<feature type="region of interest" description="Disordered" evidence="10">
    <location>
        <begin position="316"/>
        <end position="459"/>
    </location>
</feature>
<evidence type="ECO:0000256" key="4">
    <source>
        <dbReference type="ARBA" id="ARBA00022692"/>
    </source>
</evidence>
<comment type="caution">
    <text evidence="12">The sequence shown here is derived from an EMBL/GenBank/DDBJ whole genome shotgun (WGS) entry which is preliminary data.</text>
</comment>
<gene>
    <name evidence="9" type="primary">secF</name>
    <name evidence="12" type="ORF">GCM10011575_09890</name>
</gene>
<keyword evidence="7 9" id="KW-0811">Translocation</keyword>
<evidence type="ECO:0000256" key="3">
    <source>
        <dbReference type="ARBA" id="ARBA00022475"/>
    </source>
</evidence>
<feature type="transmembrane region" description="Helical" evidence="9">
    <location>
        <begin position="258"/>
        <end position="277"/>
    </location>
</feature>
<dbReference type="Gene3D" id="1.20.1640.10">
    <property type="entry name" value="Multidrug efflux transporter AcrB transmembrane domain"/>
    <property type="match status" value="1"/>
</dbReference>
<keyword evidence="8 9" id="KW-0472">Membrane</keyword>
<keyword evidence="5 9" id="KW-0653">Protein transport</keyword>
<feature type="transmembrane region" description="Helical" evidence="9">
    <location>
        <begin position="148"/>
        <end position="166"/>
    </location>
</feature>
<comment type="subcellular location">
    <subcellularLocation>
        <location evidence="1 9">Cell membrane</location>
        <topology evidence="1 9">Multi-pass membrane protein</topology>
    </subcellularLocation>
</comment>
<dbReference type="Pfam" id="PF02355">
    <property type="entry name" value="SecD_SecF_C"/>
    <property type="match status" value="1"/>
</dbReference>
<feature type="transmembrane region" description="Helical" evidence="9">
    <location>
        <begin position="283"/>
        <end position="309"/>
    </location>
</feature>
<dbReference type="NCBIfam" id="TIGR00966">
    <property type="entry name" value="transloc_SecF"/>
    <property type="match status" value="1"/>
</dbReference>
<feature type="transmembrane region" description="Helical" evidence="9">
    <location>
        <begin position="201"/>
        <end position="220"/>
    </location>
</feature>
<dbReference type="PRINTS" id="PR01755">
    <property type="entry name" value="SECFTRNLCASE"/>
</dbReference>
<evidence type="ECO:0000256" key="1">
    <source>
        <dbReference type="ARBA" id="ARBA00004651"/>
    </source>
</evidence>
<dbReference type="InterPro" id="IPR048634">
    <property type="entry name" value="SecD_SecF_C"/>
</dbReference>
<evidence type="ECO:0000256" key="8">
    <source>
        <dbReference type="ARBA" id="ARBA00023136"/>
    </source>
</evidence>
<feature type="compositionally biased region" description="Basic residues" evidence="10">
    <location>
        <begin position="449"/>
        <end position="459"/>
    </location>
</feature>
<dbReference type="InterPro" id="IPR005665">
    <property type="entry name" value="SecF_bac"/>
</dbReference>
<dbReference type="PANTHER" id="PTHR30081:SF8">
    <property type="entry name" value="PROTEIN TRANSLOCASE SUBUNIT SECF"/>
    <property type="match status" value="1"/>
</dbReference>
<dbReference type="SUPFAM" id="SSF82866">
    <property type="entry name" value="Multidrug efflux transporter AcrB transmembrane domain"/>
    <property type="match status" value="1"/>
</dbReference>
<evidence type="ECO:0000313" key="12">
    <source>
        <dbReference type="EMBL" id="GGL53494.1"/>
    </source>
</evidence>
<dbReference type="InterPro" id="IPR022813">
    <property type="entry name" value="SecD/SecF_arch_bac"/>
</dbReference>
<feature type="compositionally biased region" description="Basic and acidic residues" evidence="10">
    <location>
        <begin position="325"/>
        <end position="342"/>
    </location>
</feature>
<evidence type="ECO:0000256" key="9">
    <source>
        <dbReference type="HAMAP-Rule" id="MF_01464"/>
    </source>
</evidence>
<name>A0A917S2Q3_9ACTN</name>
<feature type="transmembrane region" description="Helical" evidence="9">
    <location>
        <begin position="173"/>
        <end position="195"/>
    </location>
</feature>
<evidence type="ECO:0000256" key="5">
    <source>
        <dbReference type="ARBA" id="ARBA00022927"/>
    </source>
</evidence>
<organism evidence="12 13">
    <name type="scientific">Microlunatus endophyticus</name>
    <dbReference type="NCBI Taxonomy" id="1716077"/>
    <lineage>
        <taxon>Bacteria</taxon>
        <taxon>Bacillati</taxon>
        <taxon>Actinomycetota</taxon>
        <taxon>Actinomycetes</taxon>
        <taxon>Propionibacteriales</taxon>
        <taxon>Propionibacteriaceae</taxon>
        <taxon>Microlunatus</taxon>
    </lineage>
</organism>
<keyword evidence="3 9" id="KW-1003">Cell membrane</keyword>
<keyword evidence="4 9" id="KW-0812">Transmembrane</keyword>
<protein>
    <recommendedName>
        <fullName evidence="9">Protein-export membrane protein SecF</fullName>
    </recommendedName>
</protein>
<evidence type="ECO:0000259" key="11">
    <source>
        <dbReference type="Pfam" id="PF02355"/>
    </source>
</evidence>
<dbReference type="InterPro" id="IPR055344">
    <property type="entry name" value="SecD_SecF_C_bact"/>
</dbReference>
<keyword evidence="6 9" id="KW-1133">Transmembrane helix</keyword>
<dbReference type="PANTHER" id="PTHR30081">
    <property type="entry name" value="PROTEIN-EXPORT MEMBRANE PROTEIN SEC"/>
    <property type="match status" value="1"/>
</dbReference>
<comment type="function">
    <text evidence="9">Part of the Sec protein translocase complex. Interacts with the SecYEG preprotein conducting channel. SecDF uses the proton motive force (PMF) to complete protein translocation after the ATP-dependent function of SecA.</text>
</comment>
<sequence length="459" mass="48903">MASGMRGVGHRLYTGEISLNFVGRWRRWFLISAIAIVIVVIGFAFRGLNLGIEFTGGAEFQVPVHASQANIQKVEDALANSGVPHAADADVTAVGSSTIRVETSALNTEQEVPKVKDALAQATGANAEQINYSLIGASWGGQITERGLIALVVFLVLVSLVLWAYMRNPKMSLAALIALLHDLVITLGVYAVVGFSFTPESLIGMLTILGYSLYDTVVVFDKVRENTRNLTANATRTYSEAANLAVNQTLVRSINTTVIGVLPVAALLFAGGVILHTGPLEDLALALFVGMISGAYSSIFIATPLLAVWKEREPDMVRQRKRVEARRARDAARERGEEVPERGRKRTTRSTGKSTGRSTGGDRGATAGTATLTADDESSDEASDETTDDDTVGGRTTAAAGPKPNLGRITLAVREPGESGGAGTTENRSSGTDARRDRLSDGAAGRPQPQRKPRSERKK</sequence>
<dbReference type="InterPro" id="IPR022646">
    <property type="entry name" value="SecD/SecF_CS"/>
</dbReference>
<dbReference type="AlphaFoldDB" id="A0A917S2Q3"/>
<feature type="domain" description="Protein export membrane protein SecD/SecF C-terminal" evidence="11">
    <location>
        <begin position="119"/>
        <end position="311"/>
    </location>
</feature>
<feature type="transmembrane region" description="Helical" evidence="9">
    <location>
        <begin position="28"/>
        <end position="45"/>
    </location>
</feature>
<dbReference type="GO" id="GO:0065002">
    <property type="term" value="P:intracellular protein transmembrane transport"/>
    <property type="evidence" value="ECO:0007669"/>
    <property type="project" value="UniProtKB-UniRule"/>
</dbReference>
<feature type="compositionally biased region" description="Acidic residues" evidence="10">
    <location>
        <begin position="374"/>
        <end position="391"/>
    </location>
</feature>
<comment type="subunit">
    <text evidence="9">Forms a complex with SecD. Part of the essential Sec protein translocation apparatus which comprises SecA, SecYEG and auxiliary proteins SecDF. Other proteins may also be involved.</text>
</comment>
<dbReference type="InterPro" id="IPR022645">
    <property type="entry name" value="SecD/SecF_bac"/>
</dbReference>
<evidence type="ECO:0000313" key="13">
    <source>
        <dbReference type="Proteomes" id="UP000613840"/>
    </source>
</evidence>
<comment type="similarity">
    <text evidence="9">Belongs to the SecD/SecF family. SecF subfamily.</text>
</comment>
<dbReference type="Pfam" id="PF07549">
    <property type="entry name" value="Sec_GG"/>
    <property type="match status" value="1"/>
</dbReference>
<evidence type="ECO:0000256" key="2">
    <source>
        <dbReference type="ARBA" id="ARBA00022448"/>
    </source>
</evidence>
<dbReference type="Proteomes" id="UP000613840">
    <property type="component" value="Unassembled WGS sequence"/>
</dbReference>
<feature type="compositionally biased region" description="Low complexity" evidence="10">
    <location>
        <begin position="364"/>
        <end position="373"/>
    </location>
</feature>